<evidence type="ECO:0000313" key="3">
    <source>
        <dbReference type="Proteomes" id="UP001271723"/>
    </source>
</evidence>
<accession>A0ABU4L604</accession>
<comment type="caution">
    <text evidence="2">The sequence shown here is derived from an EMBL/GenBank/DDBJ whole genome shotgun (WGS) entry which is preliminary data.</text>
</comment>
<organism evidence="2 3">
    <name type="scientific">Streptomyces griseiscabiei</name>
    <dbReference type="NCBI Taxonomy" id="2993540"/>
    <lineage>
        <taxon>Bacteria</taxon>
        <taxon>Bacillati</taxon>
        <taxon>Actinomycetota</taxon>
        <taxon>Actinomycetes</taxon>
        <taxon>Kitasatosporales</taxon>
        <taxon>Streptomycetaceae</taxon>
        <taxon>Streptomyces</taxon>
    </lineage>
</organism>
<feature type="chain" id="PRO_5045491650" description="Secreted protein" evidence="1">
    <location>
        <begin position="31"/>
        <end position="273"/>
    </location>
</feature>
<reference evidence="2 3" key="1">
    <citation type="journal article" date="2023" name="Microb. Genom.">
        <title>Mesoterricola silvestris gen. nov., sp. nov., Mesoterricola sediminis sp. nov., Geothrix oryzae sp. nov., Geothrix edaphica sp. nov., Geothrix rubra sp. nov., and Geothrix limicola sp. nov., six novel members of Acidobacteriota isolated from soils.</title>
        <authorList>
            <person name="Weisberg A.J."/>
            <person name="Pearce E."/>
            <person name="Kramer C.G."/>
            <person name="Chang J.H."/>
            <person name="Clarke C.R."/>
        </authorList>
    </citation>
    <scope>NUCLEOTIDE SEQUENCE [LARGE SCALE GENOMIC DNA]</scope>
    <source>
        <strain evidence="2 3">NRRL_B-2795</strain>
    </source>
</reference>
<dbReference type="Proteomes" id="UP001271723">
    <property type="component" value="Unassembled WGS sequence"/>
</dbReference>
<dbReference type="RefSeq" id="WP_143673066.1">
    <property type="nucleotide sequence ID" value="NZ_JAGJBZ010000002.1"/>
</dbReference>
<sequence length="273" mass="30006">MSSRTMIKRTAVAAALGLASVLTCVSPANAATNLRGIEPFNTDKLLMTVCNGRTDWPTYWWLNIETGEVMEDGVHGIPGESIPHPWERFQGYCTYPQSSSWTWTGAEKQVSDTLVNCSSGSQLSQNLQMNGQTTSTTTHSVTGSVGIEWNIIEKVLSVDAGAGYSRSWSYAKSSGWSTTTGITVPPKRVGWMAMRPLMRTVRSNPVFHVTRYSWGAPGTRKQVDSYSWRGRGYNEITSYGAYYDAVGNVLNSDGTPKGQYVARDRAVNNSDRC</sequence>
<name>A0ABU4L604_9ACTN</name>
<keyword evidence="3" id="KW-1185">Reference proteome</keyword>
<evidence type="ECO:0000313" key="2">
    <source>
        <dbReference type="EMBL" id="MDX2911210.1"/>
    </source>
</evidence>
<proteinExistence type="predicted"/>
<keyword evidence="1" id="KW-0732">Signal</keyword>
<evidence type="ECO:0000256" key="1">
    <source>
        <dbReference type="SAM" id="SignalP"/>
    </source>
</evidence>
<dbReference type="EMBL" id="JARAVY010000008">
    <property type="protein sequence ID" value="MDX2911210.1"/>
    <property type="molecule type" value="Genomic_DNA"/>
</dbReference>
<feature type="signal peptide" evidence="1">
    <location>
        <begin position="1"/>
        <end position="30"/>
    </location>
</feature>
<evidence type="ECO:0008006" key="4">
    <source>
        <dbReference type="Google" id="ProtNLM"/>
    </source>
</evidence>
<protein>
    <recommendedName>
        <fullName evidence="4">Secreted protein</fullName>
    </recommendedName>
</protein>
<gene>
    <name evidence="2" type="ORF">PV517_21225</name>
</gene>